<gene>
    <name evidence="1" type="ORF">RAMLITH_12335</name>
</gene>
<dbReference type="EMBL" id="VTOX01000003">
    <property type="protein sequence ID" value="NKE66614.1"/>
    <property type="molecule type" value="Genomic_DNA"/>
</dbReference>
<evidence type="ECO:0000313" key="1">
    <source>
        <dbReference type="EMBL" id="NKE66614.1"/>
    </source>
</evidence>
<proteinExistence type="predicted"/>
<accession>A0A7X6DGA5</accession>
<dbReference type="Proteomes" id="UP000521868">
    <property type="component" value="Unassembled WGS sequence"/>
</dbReference>
<name>A0A7X6DGA5_9BURK</name>
<evidence type="ECO:0000313" key="2">
    <source>
        <dbReference type="Proteomes" id="UP000521868"/>
    </source>
</evidence>
<keyword evidence="2" id="KW-1185">Reference proteome</keyword>
<dbReference type="AlphaFoldDB" id="A0A7X6DGA5"/>
<protein>
    <submittedName>
        <fullName evidence="1">Uncharacterized protein</fullName>
    </submittedName>
</protein>
<reference evidence="1 2" key="1">
    <citation type="journal article" date="2020" name="Nature">
        <title>Bacterial chemolithoautotrophy via manganese oxidation.</title>
        <authorList>
            <person name="Yu H."/>
            <person name="Leadbetter J.R."/>
        </authorList>
    </citation>
    <scope>NUCLEOTIDE SEQUENCE [LARGE SCALE GENOMIC DNA]</scope>
    <source>
        <strain evidence="1 2">RBP-1</strain>
    </source>
</reference>
<comment type="caution">
    <text evidence="1">The sequence shown here is derived from an EMBL/GenBank/DDBJ whole genome shotgun (WGS) entry which is preliminary data.</text>
</comment>
<sequence>MATFFLFGYPLEINEVDFDEMRILNSQALLPGRYRGISNIQATVHELEVQNPLDFETFSGFSGSPVFSLEERFCSEPAMRFCGIAIAGTPASGRVFFLEAEVVADLLRVSIQRLEKFGLETIVSWDSAGEL</sequence>
<organism evidence="1 2">
    <name type="scientific">Ramlibacter lithotrophicus</name>
    <dbReference type="NCBI Taxonomy" id="2606681"/>
    <lineage>
        <taxon>Bacteria</taxon>
        <taxon>Pseudomonadati</taxon>
        <taxon>Pseudomonadota</taxon>
        <taxon>Betaproteobacteria</taxon>
        <taxon>Burkholderiales</taxon>
        <taxon>Comamonadaceae</taxon>
        <taxon>Ramlibacter</taxon>
    </lineage>
</organism>